<proteinExistence type="predicted"/>
<organism evidence="1 2">
    <name type="scientific">Dryococelus australis</name>
    <dbReference type="NCBI Taxonomy" id="614101"/>
    <lineage>
        <taxon>Eukaryota</taxon>
        <taxon>Metazoa</taxon>
        <taxon>Ecdysozoa</taxon>
        <taxon>Arthropoda</taxon>
        <taxon>Hexapoda</taxon>
        <taxon>Insecta</taxon>
        <taxon>Pterygota</taxon>
        <taxon>Neoptera</taxon>
        <taxon>Polyneoptera</taxon>
        <taxon>Phasmatodea</taxon>
        <taxon>Verophasmatodea</taxon>
        <taxon>Anareolatae</taxon>
        <taxon>Phasmatidae</taxon>
        <taxon>Eurycanthinae</taxon>
        <taxon>Dryococelus</taxon>
    </lineage>
</organism>
<name>A0ABQ9HRZ7_9NEOP</name>
<gene>
    <name evidence="1" type="ORF">PR048_013375</name>
</gene>
<dbReference type="EMBL" id="JARBHB010000004">
    <property type="protein sequence ID" value="KAJ8887160.1"/>
    <property type="molecule type" value="Genomic_DNA"/>
</dbReference>
<keyword evidence="2" id="KW-1185">Reference proteome</keyword>
<accession>A0ABQ9HRZ7</accession>
<dbReference type="Proteomes" id="UP001159363">
    <property type="component" value="Chromosome X"/>
</dbReference>
<evidence type="ECO:0000313" key="2">
    <source>
        <dbReference type="Proteomes" id="UP001159363"/>
    </source>
</evidence>
<evidence type="ECO:0000313" key="1">
    <source>
        <dbReference type="EMBL" id="KAJ8887160.1"/>
    </source>
</evidence>
<protein>
    <submittedName>
        <fullName evidence="1">Uncharacterized protein</fullName>
    </submittedName>
</protein>
<reference evidence="1 2" key="1">
    <citation type="submission" date="2023-02" db="EMBL/GenBank/DDBJ databases">
        <title>LHISI_Scaffold_Assembly.</title>
        <authorList>
            <person name="Stuart O.P."/>
            <person name="Cleave R."/>
            <person name="Magrath M.J.L."/>
            <person name="Mikheyev A.S."/>
        </authorList>
    </citation>
    <scope>NUCLEOTIDE SEQUENCE [LARGE SCALE GENOMIC DNA]</scope>
    <source>
        <strain evidence="1">Daus_M_001</strain>
        <tissue evidence="1">Leg muscle</tissue>
    </source>
</reference>
<comment type="caution">
    <text evidence="1">The sequence shown here is derived from an EMBL/GenBank/DDBJ whole genome shotgun (WGS) entry which is preliminary data.</text>
</comment>
<sequence>MVTDPALKTTKSYFRMAFNTCFNLGFNAPSKDFCSLCIQLDEHLKQEKGPTKRNEIMTMKRAHKLKAKAFYSLLREIGEKTLVLSFGMQKNLTLPRGADRNAYYSHQLYFHTYSVVQGNFEYRLTKDNVFCYCWMENQYVKWSKKIASGFMIG</sequence>